<reference evidence="3" key="1">
    <citation type="submission" date="2015-10" db="EMBL/GenBank/DDBJ databases">
        <authorList>
            <person name="Gilbert D.G."/>
        </authorList>
    </citation>
    <scope>NUCLEOTIDE SEQUENCE</scope>
</reference>
<dbReference type="InterPro" id="IPR036365">
    <property type="entry name" value="PGBD-like_sf"/>
</dbReference>
<dbReference type="Gene3D" id="1.10.101.10">
    <property type="entry name" value="PGBD-like superfamily/PGBD"/>
    <property type="match status" value="1"/>
</dbReference>
<dbReference type="EMBL" id="CZQC01000038">
    <property type="protein sequence ID" value="CUS41304.1"/>
    <property type="molecule type" value="Genomic_DNA"/>
</dbReference>
<dbReference type="PANTHER" id="PTHR35894">
    <property type="entry name" value="GENERAL SECRETION PATHWAY PROTEIN A-RELATED"/>
    <property type="match status" value="1"/>
</dbReference>
<dbReference type="SUPFAM" id="SSF52540">
    <property type="entry name" value="P-loop containing nucleoside triphosphate hydrolases"/>
    <property type="match status" value="1"/>
</dbReference>
<dbReference type="InterPro" id="IPR036366">
    <property type="entry name" value="PGBDSf"/>
</dbReference>
<dbReference type="InterPro" id="IPR027417">
    <property type="entry name" value="P-loop_NTPase"/>
</dbReference>
<feature type="domain" description="AAA+ ATPase" evidence="2">
    <location>
        <begin position="42"/>
        <end position="195"/>
    </location>
</feature>
<protein>
    <submittedName>
        <fullName evidence="3">General secretion pathway protein A</fullName>
    </submittedName>
</protein>
<evidence type="ECO:0000256" key="1">
    <source>
        <dbReference type="SAM" id="Phobius"/>
    </source>
</evidence>
<dbReference type="SMART" id="SM00382">
    <property type="entry name" value="AAA"/>
    <property type="match status" value="1"/>
</dbReference>
<dbReference type="Pfam" id="PF13401">
    <property type="entry name" value="AAA_22"/>
    <property type="match status" value="1"/>
</dbReference>
<sequence length="484" mass="54044">MYLEYFGFQRLPFTIAPDPEFLFPSQGHQEALAHLSYAHTGHGGLICLTGEVGAGKTTLCRAFMQQLPEHTHLAYIFNPQLSPLELLQSLCDELAVEYTEDATLKSLYAVLNEALLRCYAKRHRVICVIDEAQCMPASLLEQVRLLTNLETDKEKLLTLILVGQPELRDILQRYDLRQLNQRITARYHLNLLSLAECRAYLDHRVQCARRTLEPESVSLFDAAAVKVIWQASRGVPRLINSLADRSLLGAYASSKALVTRSIANQAVREVLGDPQKSASVTQSSPFRFKTVIGTLLLLLSLVGLAAGVYSQRDTINKMITGLNPTNDPIKMLAQSQGVNAETCIAMPDLGYECLWADWSLLELRSLQQPTAVRSLNRGWVLLDASVTDYTGEAVILWRRLDGYSGLVRPGQRSGVVSWVRQRLGVTWNQDWQSIGPGGKAVIMDDDYYDPILAEAVGKFQQGEELKPDRIIGPRTLLHMQRGAQ</sequence>
<dbReference type="GO" id="GO:0016887">
    <property type="term" value="F:ATP hydrolysis activity"/>
    <property type="evidence" value="ECO:0007669"/>
    <property type="project" value="InterPro"/>
</dbReference>
<dbReference type="Gene3D" id="3.40.50.300">
    <property type="entry name" value="P-loop containing nucleotide triphosphate hydrolases"/>
    <property type="match status" value="1"/>
</dbReference>
<name>A0A160TDW1_9ZZZZ</name>
<dbReference type="SUPFAM" id="SSF47090">
    <property type="entry name" value="PGBD-like"/>
    <property type="match status" value="1"/>
</dbReference>
<dbReference type="PANTHER" id="PTHR35894:SF1">
    <property type="entry name" value="PHOSPHORIBULOKINASE _ URIDINE KINASE FAMILY"/>
    <property type="match status" value="1"/>
</dbReference>
<keyword evidence="1" id="KW-0472">Membrane</keyword>
<dbReference type="AlphaFoldDB" id="A0A160TDW1"/>
<evidence type="ECO:0000259" key="2">
    <source>
        <dbReference type="SMART" id="SM00382"/>
    </source>
</evidence>
<accession>A0A160TDW1</accession>
<dbReference type="CDD" id="cd00009">
    <property type="entry name" value="AAA"/>
    <property type="match status" value="1"/>
</dbReference>
<gene>
    <name evidence="3" type="ORF">MGWOODY_Tha822</name>
</gene>
<keyword evidence="1" id="KW-1133">Transmembrane helix</keyword>
<keyword evidence="1" id="KW-0812">Transmembrane</keyword>
<feature type="transmembrane region" description="Helical" evidence="1">
    <location>
        <begin position="291"/>
        <end position="309"/>
    </location>
</feature>
<dbReference type="InterPro" id="IPR003593">
    <property type="entry name" value="AAA+_ATPase"/>
</dbReference>
<dbReference type="InterPro" id="IPR052026">
    <property type="entry name" value="ExeA_AAA_ATPase_DNA-bind"/>
</dbReference>
<proteinExistence type="predicted"/>
<evidence type="ECO:0000313" key="3">
    <source>
        <dbReference type="EMBL" id="CUS41304.1"/>
    </source>
</evidence>
<organism evidence="3">
    <name type="scientific">hydrothermal vent metagenome</name>
    <dbReference type="NCBI Taxonomy" id="652676"/>
    <lineage>
        <taxon>unclassified sequences</taxon>
        <taxon>metagenomes</taxon>
        <taxon>ecological metagenomes</taxon>
    </lineage>
</organism>
<dbReference type="InterPro" id="IPR049945">
    <property type="entry name" value="AAA_22"/>
</dbReference>